<protein>
    <submittedName>
        <fullName evidence="1">Uncharacterized protein</fullName>
    </submittedName>
</protein>
<sequence>MASVTHMEWFTTLGDEATIVTGLIFKQGYRNESWDNA</sequence>
<reference evidence="1" key="1">
    <citation type="journal article" date="2021" name="Proc. Natl. Acad. Sci. U.S.A.">
        <title>A Catalog of Tens of Thousands of Viruses from Human Metagenomes Reveals Hidden Associations with Chronic Diseases.</title>
        <authorList>
            <person name="Tisza M.J."/>
            <person name="Buck C.B."/>
        </authorList>
    </citation>
    <scope>NUCLEOTIDE SEQUENCE</scope>
    <source>
        <strain evidence="1">Ct6nR3</strain>
    </source>
</reference>
<proteinExistence type="predicted"/>
<dbReference type="EMBL" id="BK032494">
    <property type="protein sequence ID" value="DAD55494.1"/>
    <property type="molecule type" value="Genomic_DNA"/>
</dbReference>
<name>A0A8D9PE35_9VIRU</name>
<accession>A0A8D9PE35</accession>
<evidence type="ECO:0000313" key="1">
    <source>
        <dbReference type="EMBL" id="DAD55494.1"/>
    </source>
</evidence>
<organism evidence="1">
    <name type="scientific">Corticoviridae sp</name>
    <dbReference type="NCBI Taxonomy" id="2832474"/>
    <lineage>
        <taxon>Viruses</taxon>
        <taxon>Varidnaviria</taxon>
        <taxon>Abadenavirae</taxon>
        <taxon>Produgelaviricota</taxon>
        <taxon>Belvinaviricetes</taxon>
        <taxon>Vinavirales</taxon>
        <taxon>Corticoviridae</taxon>
    </lineage>
</organism>